<reference evidence="1 2" key="1">
    <citation type="submission" date="2015-11" db="EMBL/GenBank/DDBJ databases">
        <title>Genomic analysis of 38 Legionella species identifies large and diverse effector repertoires.</title>
        <authorList>
            <person name="Burstein D."/>
            <person name="Amaro F."/>
            <person name="Zusman T."/>
            <person name="Lifshitz Z."/>
            <person name="Cohen O."/>
            <person name="Gilbert J.A."/>
            <person name="Pupko T."/>
            <person name="Shuman H.A."/>
            <person name="Segal G."/>
        </authorList>
    </citation>
    <scope>NUCLEOTIDE SEQUENCE [LARGE SCALE GENOMIC DNA]</scope>
    <source>
        <strain evidence="1 2">ATCC 49180</strain>
    </source>
</reference>
<dbReference type="STRING" id="40335.Ltuc_1554"/>
<dbReference type="InterPro" id="IPR028978">
    <property type="entry name" value="Chorismate_lyase_/UTRA_dom_sf"/>
</dbReference>
<dbReference type="SUPFAM" id="SSF64288">
    <property type="entry name" value="Chorismate lyase-like"/>
    <property type="match status" value="1"/>
</dbReference>
<dbReference type="Proteomes" id="UP000054693">
    <property type="component" value="Unassembled WGS sequence"/>
</dbReference>
<accession>A0A0W0ZX35</accession>
<comment type="caution">
    <text evidence="1">The sequence shown here is derived from an EMBL/GenBank/DDBJ whole genome shotgun (WGS) entry which is preliminary data.</text>
</comment>
<dbReference type="PATRIC" id="fig|40335.7.peg.1647"/>
<dbReference type="EMBL" id="LNZA01000001">
    <property type="protein sequence ID" value="KTD73707.1"/>
    <property type="molecule type" value="Genomic_DNA"/>
</dbReference>
<dbReference type="RefSeq" id="WP_058520717.1">
    <property type="nucleotide sequence ID" value="NZ_CAAAIP010000008.1"/>
</dbReference>
<organism evidence="1 2">
    <name type="scientific">Legionella tucsonensis</name>
    <dbReference type="NCBI Taxonomy" id="40335"/>
    <lineage>
        <taxon>Bacteria</taxon>
        <taxon>Pseudomonadati</taxon>
        <taxon>Pseudomonadota</taxon>
        <taxon>Gammaproteobacteria</taxon>
        <taxon>Legionellales</taxon>
        <taxon>Legionellaceae</taxon>
        <taxon>Legionella</taxon>
    </lineage>
</organism>
<sequence length="234" mass="27115">MRLLIKMIKKLLFFPFIMIIFFIAISVNGAPESKEIQLEINKLAEIDKIGTKVSLTQLPAPCDKLLTQPLMTKSIEQYYARNAIIKIIYANRDQTSNTYSRSIVMFVDSNKKRNKPNIAQTKKELMAVELAFITMNFNELPKSIIEEVLHTNTPFGKLLVKHHVQILTRDRNYYKIRCDSKLESLIHCNLNNFIYGRKNTIIRADNKKWLAHVVEILPNPAAETSQYKVKKSFI</sequence>
<keyword evidence="2" id="KW-1185">Reference proteome</keyword>
<name>A0A0W0ZX35_9GAMM</name>
<protein>
    <submittedName>
        <fullName evidence="1">Uncharacterized protein</fullName>
    </submittedName>
</protein>
<evidence type="ECO:0000313" key="1">
    <source>
        <dbReference type="EMBL" id="KTD73707.1"/>
    </source>
</evidence>
<evidence type="ECO:0000313" key="2">
    <source>
        <dbReference type="Proteomes" id="UP000054693"/>
    </source>
</evidence>
<gene>
    <name evidence="1" type="ORF">Ltuc_1554</name>
</gene>
<dbReference type="Gene3D" id="3.40.1410.10">
    <property type="entry name" value="Chorismate lyase-like"/>
    <property type="match status" value="1"/>
</dbReference>
<dbReference type="AlphaFoldDB" id="A0A0W0ZX35"/>
<proteinExistence type="predicted"/>
<dbReference type="OrthoDB" id="5650935at2"/>